<feature type="domain" description="Glycosyl hydrolase family 32 N-terminal" evidence="6">
    <location>
        <begin position="41"/>
        <end position="344"/>
    </location>
</feature>
<dbReference type="STRING" id="224129.A0A089X1X3"/>
<proteinExistence type="evidence at transcript level"/>
<evidence type="ECO:0000259" key="6">
    <source>
        <dbReference type="Pfam" id="PF00251"/>
    </source>
</evidence>
<dbReference type="AlphaFoldDB" id="A0A089X1X3"/>
<comment type="catalytic activity">
    <reaction evidence="4">
        <text>Hydrolysis of terminal non-reducing beta-D-fructofuranoside residues in beta-D-fructofuranosides.</text>
        <dbReference type="EC" id="3.2.1.26"/>
    </reaction>
</comment>
<dbReference type="GO" id="GO:0005737">
    <property type="term" value="C:cytoplasm"/>
    <property type="evidence" value="ECO:0007669"/>
    <property type="project" value="InterPro"/>
</dbReference>
<dbReference type="Gene3D" id="2.60.120.560">
    <property type="entry name" value="Exo-inulinase, domain 1"/>
    <property type="match status" value="1"/>
</dbReference>
<dbReference type="PANTHER" id="PTHR43101:SF1">
    <property type="entry name" value="BETA-FRUCTOSIDASE"/>
    <property type="match status" value="1"/>
</dbReference>
<organism evidence="8">
    <name type="scientific">Agrilus planipennis</name>
    <name type="common">Emerald ash borer</name>
    <name type="synonym">Agrilus marcopoli</name>
    <dbReference type="NCBI Taxonomy" id="224129"/>
    <lineage>
        <taxon>Eukaryota</taxon>
        <taxon>Metazoa</taxon>
        <taxon>Ecdysozoa</taxon>
        <taxon>Arthropoda</taxon>
        <taxon>Hexapoda</taxon>
        <taxon>Insecta</taxon>
        <taxon>Pterygota</taxon>
        <taxon>Neoptera</taxon>
        <taxon>Endopterygota</taxon>
        <taxon>Coleoptera</taxon>
        <taxon>Polyphaga</taxon>
        <taxon>Elateriformia</taxon>
        <taxon>Buprestoidea</taxon>
        <taxon>Buprestidae</taxon>
        <taxon>Agrilinae</taxon>
        <taxon>Agrilus</taxon>
    </lineage>
</organism>
<dbReference type="RefSeq" id="XP_018320176.1">
    <property type="nucleotide sequence ID" value="XM_018464674.2"/>
</dbReference>
<sequence>MRLIQFQFILIFISLKKNCFGNEEIVTLANDENLKYRLHYHIMASSGWMNDPNGFSFFNGDYHIFYQHNPYEVTPGNVHWGHVKSKDLVHWKYLPNALTPGEPYDRNGCFSGTAIVDGNNLILFYTGNVDENNSTNYSSQNQNMALSGDGVKFEKFSRNPIIPFPPEDGGSAFRDPKVWKHEDNWYLLMGNQAKENGRVVLYESKDLKNWNYIGVLASSWNGSLGYMWECPDFFKLNESYVLIFSPQGLERDGDKYANLYQTGYVVGGYCYEYNHFSYGHFTEMDFGHDFYAMQTMETPDKRRVGVAWMGMWESNFPESEEGWAGALTIPRELYLEEGKLIQKPIRETKLLRKSLLFSKLITVNGMEEICELKAAEIDIDTKLCADIDEFGFVLDDQEGLVVKFYLNETDKTFNLDRGDEDPRKTGFEELLYLKMQIFLDASSLEVFLNDGEITFTSRIYPNQSPLLSIFSRGSCALDVDVKIFELENIWEKCN</sequence>
<accession>A0A089X1X3</accession>
<dbReference type="PANTHER" id="PTHR43101">
    <property type="entry name" value="BETA-FRUCTOSIDASE"/>
    <property type="match status" value="1"/>
</dbReference>
<dbReference type="Proteomes" id="UP000192223">
    <property type="component" value="Unplaced"/>
</dbReference>
<dbReference type="NCBIfam" id="TIGR01322">
    <property type="entry name" value="scrB_fam"/>
    <property type="match status" value="1"/>
</dbReference>
<dbReference type="InterPro" id="IPR023296">
    <property type="entry name" value="Glyco_hydro_beta-prop_sf"/>
</dbReference>
<dbReference type="GeneID" id="108733496"/>
<evidence type="ECO:0000256" key="4">
    <source>
        <dbReference type="RuleBase" id="RU362110"/>
    </source>
</evidence>
<dbReference type="Pfam" id="PF08244">
    <property type="entry name" value="Glyco_hydro_32C"/>
    <property type="match status" value="1"/>
</dbReference>
<dbReference type="SUPFAM" id="SSF75005">
    <property type="entry name" value="Arabinanase/levansucrase/invertase"/>
    <property type="match status" value="1"/>
</dbReference>
<keyword evidence="9" id="KW-1185">Reference proteome</keyword>
<evidence type="ECO:0000313" key="8">
    <source>
        <dbReference type="EMBL" id="AIR93897.1"/>
    </source>
</evidence>
<dbReference type="InterPro" id="IPR001362">
    <property type="entry name" value="Glyco_hydro_32"/>
</dbReference>
<dbReference type="EMBL" id="KJ634682">
    <property type="protein sequence ID" value="AIR93897.1"/>
    <property type="molecule type" value="mRNA"/>
</dbReference>
<reference evidence="10" key="2">
    <citation type="submission" date="2025-04" db="UniProtKB">
        <authorList>
            <consortium name="RefSeq"/>
        </authorList>
    </citation>
    <scope>IDENTIFICATION</scope>
    <source>
        <tissue evidence="10">Entire body</tissue>
    </source>
</reference>
<evidence type="ECO:0000313" key="9">
    <source>
        <dbReference type="Proteomes" id="UP000192223"/>
    </source>
</evidence>
<keyword evidence="3 4" id="KW-0326">Glycosidase</keyword>
<dbReference type="GO" id="GO:0005975">
    <property type="term" value="P:carbohydrate metabolic process"/>
    <property type="evidence" value="ECO:0007669"/>
    <property type="project" value="InterPro"/>
</dbReference>
<gene>
    <name evidence="8" type="primary">ScrB-1</name>
    <name evidence="10" type="synonym">LOC108733496</name>
</gene>
<evidence type="ECO:0000259" key="7">
    <source>
        <dbReference type="Pfam" id="PF08244"/>
    </source>
</evidence>
<dbReference type="KEGG" id="apln:108733496"/>
<dbReference type="Gene3D" id="2.115.10.20">
    <property type="entry name" value="Glycosyl hydrolase domain, family 43"/>
    <property type="match status" value="1"/>
</dbReference>
<evidence type="ECO:0000256" key="3">
    <source>
        <dbReference type="ARBA" id="ARBA00023295"/>
    </source>
</evidence>
<keyword evidence="2 4" id="KW-0378">Hydrolase</keyword>
<protein>
    <recommendedName>
        <fullName evidence="4">Sucrose-6-phosphate hydrolase</fullName>
        <ecNumber evidence="4">3.2.1.26</ecNumber>
    </recommendedName>
</protein>
<keyword evidence="5" id="KW-0732">Signal</keyword>
<reference evidence="8" key="1">
    <citation type="journal article" date="2014" name="Insect Mol. Biol.">
        <title>Characterization of horizontally transferred ?-fructofuranosidase (ScrB) genes in Agrilus planipennis.</title>
        <authorList>
            <person name="Zhao C."/>
            <person name="Doucet D."/>
            <person name="Mittapalli O."/>
        </authorList>
    </citation>
    <scope>NUCLEOTIDE SEQUENCE</scope>
</reference>
<dbReference type="SUPFAM" id="SSF49899">
    <property type="entry name" value="Concanavalin A-like lectins/glucanases"/>
    <property type="match status" value="1"/>
</dbReference>
<dbReference type="Pfam" id="PF00251">
    <property type="entry name" value="Glyco_hydro_32N"/>
    <property type="match status" value="1"/>
</dbReference>
<feature type="chain" id="PRO_5010760726" description="Sucrose-6-phosphate hydrolase" evidence="5">
    <location>
        <begin position="22"/>
        <end position="494"/>
    </location>
</feature>
<feature type="domain" description="Glycosyl hydrolase family 32 C-terminal" evidence="7">
    <location>
        <begin position="371"/>
        <end position="474"/>
    </location>
</feature>
<evidence type="ECO:0000256" key="1">
    <source>
        <dbReference type="ARBA" id="ARBA00009902"/>
    </source>
</evidence>
<dbReference type="InterPro" id="IPR006232">
    <property type="entry name" value="Suc6P_hydrolase"/>
</dbReference>
<dbReference type="InterPro" id="IPR013320">
    <property type="entry name" value="ConA-like_dom_sf"/>
</dbReference>
<comment type="similarity">
    <text evidence="1 4">Belongs to the glycosyl hydrolase 32 family.</text>
</comment>
<dbReference type="InterPro" id="IPR013148">
    <property type="entry name" value="Glyco_hydro_32_N"/>
</dbReference>
<dbReference type="InterPro" id="IPR013189">
    <property type="entry name" value="Glyco_hydro_32_C"/>
</dbReference>
<dbReference type="SMART" id="SM00640">
    <property type="entry name" value="Glyco_32"/>
    <property type="match status" value="1"/>
</dbReference>
<dbReference type="GO" id="GO:0004564">
    <property type="term" value="F:beta-fructofuranosidase activity"/>
    <property type="evidence" value="ECO:0007669"/>
    <property type="project" value="UniProtKB-EC"/>
</dbReference>
<feature type="signal peptide" evidence="5">
    <location>
        <begin position="1"/>
        <end position="21"/>
    </location>
</feature>
<evidence type="ECO:0000256" key="5">
    <source>
        <dbReference type="SAM" id="SignalP"/>
    </source>
</evidence>
<name>A0A089X1X3_AGRPL</name>
<dbReference type="EC" id="3.2.1.26" evidence="4"/>
<dbReference type="OrthoDB" id="202537at2759"/>
<dbReference type="CDD" id="cd18623">
    <property type="entry name" value="GH32_ScrB-like"/>
    <property type="match status" value="1"/>
</dbReference>
<dbReference type="InterPro" id="IPR051214">
    <property type="entry name" value="GH32_Enzymes"/>
</dbReference>
<evidence type="ECO:0000256" key="2">
    <source>
        <dbReference type="ARBA" id="ARBA00022801"/>
    </source>
</evidence>
<evidence type="ECO:0000313" key="10">
    <source>
        <dbReference type="RefSeq" id="XP_018320176.1"/>
    </source>
</evidence>